<comment type="caution">
    <text evidence="1">The sequence shown here is derived from an EMBL/GenBank/DDBJ whole genome shotgun (WGS) entry which is preliminary data.</text>
</comment>
<evidence type="ECO:0000313" key="2">
    <source>
        <dbReference type="Proteomes" id="UP000823388"/>
    </source>
</evidence>
<organism evidence="1 2">
    <name type="scientific">Panicum virgatum</name>
    <name type="common">Blackwell switchgrass</name>
    <dbReference type="NCBI Taxonomy" id="38727"/>
    <lineage>
        <taxon>Eukaryota</taxon>
        <taxon>Viridiplantae</taxon>
        <taxon>Streptophyta</taxon>
        <taxon>Embryophyta</taxon>
        <taxon>Tracheophyta</taxon>
        <taxon>Spermatophyta</taxon>
        <taxon>Magnoliopsida</taxon>
        <taxon>Liliopsida</taxon>
        <taxon>Poales</taxon>
        <taxon>Poaceae</taxon>
        <taxon>PACMAD clade</taxon>
        <taxon>Panicoideae</taxon>
        <taxon>Panicodae</taxon>
        <taxon>Paniceae</taxon>
        <taxon>Panicinae</taxon>
        <taxon>Panicum</taxon>
        <taxon>Panicum sect. Hiantes</taxon>
    </lineage>
</organism>
<dbReference type="EMBL" id="CM029049">
    <property type="protein sequence ID" value="KAG2574915.1"/>
    <property type="molecule type" value="Genomic_DNA"/>
</dbReference>
<name>A0A8T0QM45_PANVG</name>
<reference evidence="1" key="1">
    <citation type="submission" date="2020-05" db="EMBL/GenBank/DDBJ databases">
        <title>WGS assembly of Panicum virgatum.</title>
        <authorList>
            <person name="Lovell J.T."/>
            <person name="Jenkins J."/>
            <person name="Shu S."/>
            <person name="Juenger T.E."/>
            <person name="Schmutz J."/>
        </authorList>
    </citation>
    <scope>NUCLEOTIDE SEQUENCE</scope>
    <source>
        <strain evidence="1">AP13</strain>
    </source>
</reference>
<dbReference type="AlphaFoldDB" id="A0A8T0QM45"/>
<keyword evidence="2" id="KW-1185">Reference proteome</keyword>
<gene>
    <name evidence="1" type="ORF">PVAP13_7KG394870</name>
</gene>
<protein>
    <submittedName>
        <fullName evidence="1">Uncharacterized protein</fullName>
    </submittedName>
</protein>
<evidence type="ECO:0000313" key="1">
    <source>
        <dbReference type="EMBL" id="KAG2574915.1"/>
    </source>
</evidence>
<accession>A0A8T0QM45</accession>
<dbReference type="Proteomes" id="UP000823388">
    <property type="component" value="Chromosome 7K"/>
</dbReference>
<sequence length="77" mass="8832">MLEFLLLARRLPPGEKVHKARRTYSLNSADLASIKVVPVGLQQHRRKDGGGENNMCRFEADYVDKADKINTYVQLCW</sequence>
<proteinExistence type="predicted"/>